<accession>A0ABQ9ER38</accession>
<comment type="caution">
    <text evidence="2">The sequence shown here is derived from an EMBL/GenBank/DDBJ whole genome shotgun (WGS) entry which is preliminary data.</text>
</comment>
<protein>
    <submittedName>
        <fullName evidence="2">Uncharacterized protein</fullName>
    </submittedName>
</protein>
<evidence type="ECO:0000256" key="1">
    <source>
        <dbReference type="SAM" id="MobiDB-lite"/>
    </source>
</evidence>
<reference evidence="2 3" key="1">
    <citation type="submission" date="2022-12" db="EMBL/GenBank/DDBJ databases">
        <title>Chromosome-level genome of Tegillarca granosa.</title>
        <authorList>
            <person name="Kim J."/>
        </authorList>
    </citation>
    <scope>NUCLEOTIDE SEQUENCE [LARGE SCALE GENOMIC DNA]</scope>
    <source>
        <strain evidence="2">Teg-2019</strain>
        <tissue evidence="2">Adductor muscle</tissue>
    </source>
</reference>
<evidence type="ECO:0000313" key="2">
    <source>
        <dbReference type="EMBL" id="KAJ8307625.1"/>
    </source>
</evidence>
<sequence length="109" mass="12237">MSLNCHAAEFCNDVSTSEREMMCSMTIRFFTPSPTREERSNPEITSTTNYLLVKHLVLVICVWTVVRGRTLTFCHLRAQVKVVQHQTSDIENSTNSFGSGQGQGQIPSL</sequence>
<feature type="region of interest" description="Disordered" evidence="1">
    <location>
        <begin position="88"/>
        <end position="109"/>
    </location>
</feature>
<dbReference type="Proteomes" id="UP001217089">
    <property type="component" value="Unassembled WGS sequence"/>
</dbReference>
<dbReference type="EMBL" id="JARBDR010000773">
    <property type="protein sequence ID" value="KAJ8307625.1"/>
    <property type="molecule type" value="Genomic_DNA"/>
</dbReference>
<keyword evidence="3" id="KW-1185">Reference proteome</keyword>
<gene>
    <name evidence="2" type="ORF">KUTeg_014816</name>
</gene>
<proteinExistence type="predicted"/>
<organism evidence="2 3">
    <name type="scientific">Tegillarca granosa</name>
    <name type="common">Malaysian cockle</name>
    <name type="synonym">Anadara granosa</name>
    <dbReference type="NCBI Taxonomy" id="220873"/>
    <lineage>
        <taxon>Eukaryota</taxon>
        <taxon>Metazoa</taxon>
        <taxon>Spiralia</taxon>
        <taxon>Lophotrochozoa</taxon>
        <taxon>Mollusca</taxon>
        <taxon>Bivalvia</taxon>
        <taxon>Autobranchia</taxon>
        <taxon>Pteriomorphia</taxon>
        <taxon>Arcoida</taxon>
        <taxon>Arcoidea</taxon>
        <taxon>Arcidae</taxon>
        <taxon>Tegillarca</taxon>
    </lineage>
</organism>
<evidence type="ECO:0000313" key="3">
    <source>
        <dbReference type="Proteomes" id="UP001217089"/>
    </source>
</evidence>
<name>A0ABQ9ER38_TEGGR</name>